<dbReference type="SUPFAM" id="SSF57756">
    <property type="entry name" value="Retrovirus zinc finger-like domains"/>
    <property type="match status" value="1"/>
</dbReference>
<keyword evidence="1" id="KW-0863">Zinc-finger</keyword>
<dbReference type="GO" id="GO:0008270">
    <property type="term" value="F:zinc ion binding"/>
    <property type="evidence" value="ECO:0007669"/>
    <property type="project" value="UniProtKB-KW"/>
</dbReference>
<keyword evidence="1" id="KW-0479">Metal-binding</keyword>
<gene>
    <name evidence="4" type="ORF">COCCADRAFT_106256</name>
</gene>
<feature type="region of interest" description="Disordered" evidence="2">
    <location>
        <begin position="110"/>
        <end position="278"/>
    </location>
</feature>
<feature type="compositionally biased region" description="Gly residues" evidence="2">
    <location>
        <begin position="269"/>
        <end position="278"/>
    </location>
</feature>
<dbReference type="OrthoDB" id="427960at2759"/>
<feature type="compositionally biased region" description="Polar residues" evidence="2">
    <location>
        <begin position="198"/>
        <end position="219"/>
    </location>
</feature>
<sequence length="278" mass="29247">MSGNTPKTMSKGLMGMKASCCFMQRAAAKSSPSSPATSNGPPAKKARLSHGASVVGTSDQEIIQSGLDAEEAKRQAALDKAAQYAGETKWVLSFQDPLKGKRQDAMQVRHAGYAEIDAQDDSEEDEEDTRPVRMQFGGGVKKADTSVPMVKTEDSESDSESSSDDYDSDDAAADLIRQTKREMASEKRESKKKRASMGNSTPNGTPTRQNENRSLNGLTSISGGRRSGGGGGGISGGSGRMNNVDCYKCGEKGHIAANCSNPSAPRGSAGRGNGKGRR</sequence>
<dbReference type="InterPro" id="IPR001878">
    <property type="entry name" value="Znf_CCHC"/>
</dbReference>
<feature type="domain" description="CCHC-type" evidence="3">
    <location>
        <begin position="246"/>
        <end position="261"/>
    </location>
</feature>
<feature type="compositionally biased region" description="Low complexity" evidence="2">
    <location>
        <begin position="26"/>
        <end position="43"/>
    </location>
</feature>
<dbReference type="eggNOG" id="ENOG502SC34">
    <property type="taxonomic scope" value="Eukaryota"/>
</dbReference>
<dbReference type="GeneID" id="19143371"/>
<evidence type="ECO:0000313" key="5">
    <source>
        <dbReference type="Proteomes" id="UP000053841"/>
    </source>
</evidence>
<dbReference type="STRING" id="930089.W6XQ66"/>
<feature type="compositionally biased region" description="Basic and acidic residues" evidence="2">
    <location>
        <begin position="177"/>
        <end position="189"/>
    </location>
</feature>
<feature type="compositionally biased region" description="Acidic residues" evidence="2">
    <location>
        <begin position="155"/>
        <end position="172"/>
    </location>
</feature>
<dbReference type="SMART" id="SM00343">
    <property type="entry name" value="ZnF_C2HC"/>
    <property type="match status" value="1"/>
</dbReference>
<keyword evidence="1" id="KW-0862">Zinc</keyword>
<feature type="region of interest" description="Disordered" evidence="2">
    <location>
        <begin position="25"/>
        <end position="57"/>
    </location>
</feature>
<dbReference type="PROSITE" id="PS50158">
    <property type="entry name" value="ZF_CCHC"/>
    <property type="match status" value="1"/>
</dbReference>
<accession>W6XQ66</accession>
<dbReference type="Gene3D" id="4.10.60.10">
    <property type="entry name" value="Zinc finger, CCHC-type"/>
    <property type="match status" value="1"/>
</dbReference>
<dbReference type="InterPro" id="IPR036875">
    <property type="entry name" value="Znf_CCHC_sf"/>
</dbReference>
<proteinExistence type="predicted"/>
<evidence type="ECO:0000313" key="4">
    <source>
        <dbReference type="EMBL" id="EUC29547.1"/>
    </source>
</evidence>
<dbReference type="EMBL" id="KI964742">
    <property type="protein sequence ID" value="EUC29547.1"/>
    <property type="molecule type" value="Genomic_DNA"/>
</dbReference>
<organism evidence="4 5">
    <name type="scientific">Cochliobolus carbonum (strain 26-R-13)</name>
    <name type="common">Maize leaf spot fungus</name>
    <name type="synonym">Bipolaris zeicola</name>
    <dbReference type="NCBI Taxonomy" id="930089"/>
    <lineage>
        <taxon>Eukaryota</taxon>
        <taxon>Fungi</taxon>
        <taxon>Dikarya</taxon>
        <taxon>Ascomycota</taxon>
        <taxon>Pezizomycotina</taxon>
        <taxon>Dothideomycetes</taxon>
        <taxon>Pleosporomycetidae</taxon>
        <taxon>Pleosporales</taxon>
        <taxon>Pleosporineae</taxon>
        <taxon>Pleosporaceae</taxon>
        <taxon>Bipolaris</taxon>
    </lineage>
</organism>
<dbReference type="GO" id="GO:0003676">
    <property type="term" value="F:nucleic acid binding"/>
    <property type="evidence" value="ECO:0007669"/>
    <property type="project" value="InterPro"/>
</dbReference>
<feature type="compositionally biased region" description="Gly residues" evidence="2">
    <location>
        <begin position="225"/>
        <end position="239"/>
    </location>
</feature>
<dbReference type="RefSeq" id="XP_007716161.1">
    <property type="nucleotide sequence ID" value="XM_007717971.1"/>
</dbReference>
<evidence type="ECO:0000256" key="2">
    <source>
        <dbReference type="SAM" id="MobiDB-lite"/>
    </source>
</evidence>
<dbReference type="HOGENOM" id="CLU_059403_0_0_1"/>
<evidence type="ECO:0000259" key="3">
    <source>
        <dbReference type="PROSITE" id="PS50158"/>
    </source>
</evidence>
<feature type="compositionally biased region" description="Acidic residues" evidence="2">
    <location>
        <begin position="117"/>
        <end position="128"/>
    </location>
</feature>
<dbReference type="KEGG" id="bze:COCCADRAFT_106256"/>
<dbReference type="AlphaFoldDB" id="W6XQ66"/>
<dbReference type="Proteomes" id="UP000053841">
    <property type="component" value="Unassembled WGS sequence"/>
</dbReference>
<evidence type="ECO:0000256" key="1">
    <source>
        <dbReference type="PROSITE-ProRule" id="PRU00047"/>
    </source>
</evidence>
<dbReference type="Pfam" id="PF00098">
    <property type="entry name" value="zf-CCHC"/>
    <property type="match status" value="1"/>
</dbReference>
<name>W6XQ66_COCC2</name>
<protein>
    <recommendedName>
        <fullName evidence="3">CCHC-type domain-containing protein</fullName>
    </recommendedName>
</protein>
<keyword evidence="5" id="KW-1185">Reference proteome</keyword>
<reference evidence="4 5" key="1">
    <citation type="journal article" date="2013" name="PLoS Genet.">
        <title>Comparative genome structure, secondary metabolite, and effector coding capacity across Cochliobolus pathogens.</title>
        <authorList>
            <person name="Condon B.J."/>
            <person name="Leng Y."/>
            <person name="Wu D."/>
            <person name="Bushley K.E."/>
            <person name="Ohm R.A."/>
            <person name="Otillar R."/>
            <person name="Martin J."/>
            <person name="Schackwitz W."/>
            <person name="Grimwood J."/>
            <person name="MohdZainudin N."/>
            <person name="Xue C."/>
            <person name="Wang R."/>
            <person name="Manning V.A."/>
            <person name="Dhillon B."/>
            <person name="Tu Z.J."/>
            <person name="Steffenson B.J."/>
            <person name="Salamov A."/>
            <person name="Sun H."/>
            <person name="Lowry S."/>
            <person name="LaButti K."/>
            <person name="Han J."/>
            <person name="Copeland A."/>
            <person name="Lindquist E."/>
            <person name="Barry K."/>
            <person name="Schmutz J."/>
            <person name="Baker S.E."/>
            <person name="Ciuffetti L.M."/>
            <person name="Grigoriev I.V."/>
            <person name="Zhong S."/>
            <person name="Turgeon B.G."/>
        </authorList>
    </citation>
    <scope>NUCLEOTIDE SEQUENCE [LARGE SCALE GENOMIC DNA]</scope>
    <source>
        <strain evidence="4 5">26-R-13</strain>
    </source>
</reference>